<dbReference type="InterPro" id="IPR020904">
    <property type="entry name" value="Sc_DH/Rdtase_CS"/>
</dbReference>
<dbReference type="Pfam" id="PF13561">
    <property type="entry name" value="adh_short_C2"/>
    <property type="match status" value="1"/>
</dbReference>
<name>A0A328ANA8_9CAUL</name>
<dbReference type="FunFam" id="3.40.50.720:FF:000084">
    <property type="entry name" value="Short-chain dehydrogenase reductase"/>
    <property type="match status" value="1"/>
</dbReference>
<dbReference type="InterPro" id="IPR036291">
    <property type="entry name" value="NAD(P)-bd_dom_sf"/>
</dbReference>
<keyword evidence="6" id="KW-1185">Reference proteome</keyword>
<evidence type="ECO:0000313" key="5">
    <source>
        <dbReference type="EMBL" id="RAK55815.1"/>
    </source>
</evidence>
<evidence type="ECO:0000313" key="6">
    <source>
        <dbReference type="Proteomes" id="UP000249254"/>
    </source>
</evidence>
<keyword evidence="2" id="KW-0560">Oxidoreductase</keyword>
<evidence type="ECO:0000256" key="1">
    <source>
        <dbReference type="ARBA" id="ARBA00006484"/>
    </source>
</evidence>
<comment type="caution">
    <text evidence="5">The sequence shown here is derived from an EMBL/GenBank/DDBJ whole genome shotgun (WGS) entry which is preliminary data.</text>
</comment>
<dbReference type="Gene3D" id="3.40.50.720">
    <property type="entry name" value="NAD(P)-binding Rossmann-like Domain"/>
    <property type="match status" value="1"/>
</dbReference>
<evidence type="ECO:0000256" key="2">
    <source>
        <dbReference type="ARBA" id="ARBA00023002"/>
    </source>
</evidence>
<dbReference type="EMBL" id="QFYQ01000001">
    <property type="protein sequence ID" value="RAK55815.1"/>
    <property type="molecule type" value="Genomic_DNA"/>
</dbReference>
<dbReference type="RefSeq" id="WP_111529563.1">
    <property type="nucleotide sequence ID" value="NZ_JBHRSG010000003.1"/>
</dbReference>
<reference evidence="6" key="1">
    <citation type="submission" date="2018-05" db="EMBL/GenBank/DDBJ databases">
        <authorList>
            <person name="Li X."/>
        </authorList>
    </citation>
    <scope>NUCLEOTIDE SEQUENCE [LARGE SCALE GENOMIC DNA]</scope>
    <source>
        <strain evidence="6">LX32</strain>
    </source>
</reference>
<evidence type="ECO:0000256" key="4">
    <source>
        <dbReference type="ARBA" id="ARBA00069939"/>
    </source>
</evidence>
<dbReference type="PANTHER" id="PTHR24321">
    <property type="entry name" value="DEHYDROGENASES, SHORT CHAIN"/>
    <property type="match status" value="1"/>
</dbReference>
<dbReference type="OrthoDB" id="9789398at2"/>
<evidence type="ECO:0000256" key="3">
    <source>
        <dbReference type="ARBA" id="ARBA00066641"/>
    </source>
</evidence>
<gene>
    <name evidence="5" type="ORF">DJ017_15505</name>
</gene>
<dbReference type="CDD" id="cd05233">
    <property type="entry name" value="SDR_c"/>
    <property type="match status" value="1"/>
</dbReference>
<dbReference type="SUPFAM" id="SSF51735">
    <property type="entry name" value="NAD(P)-binding Rossmann-fold domains"/>
    <property type="match status" value="1"/>
</dbReference>
<sequence length="251" mass="26555">MAGFATYPSLKDRVVFITGGASGIGATFVTSFHEQGAKVAFVDLKQADGDALMSKLGGNAWFQTCDVTDADALQGAIAAAGKALGDVTVLINNVANDTRQVTAEMTPQAWRKDLAVNLDPVFIASHAVYPMMKRAGGGVIVNVSSINALLGPEKLAGYVAAKGGINSLSKTLAREWGVDGVRVNALSPGWVVTPRQLELWLTPEAEAEWMKQVALKTRILPEDIARLALFLASDDSRMITGQNIVIDGGRT</sequence>
<dbReference type="EC" id="1.1.1.175" evidence="3"/>
<dbReference type="PRINTS" id="PR00080">
    <property type="entry name" value="SDRFAMILY"/>
</dbReference>
<comment type="similarity">
    <text evidence="1">Belongs to the short-chain dehydrogenases/reductases (SDR) family.</text>
</comment>
<dbReference type="GO" id="GO:0047838">
    <property type="term" value="F:D-xylose 1-dehydrogenase (NAD+) activity"/>
    <property type="evidence" value="ECO:0007669"/>
    <property type="project" value="UniProtKB-EC"/>
</dbReference>
<organism evidence="5 6">
    <name type="scientific">Phenylobacterium soli</name>
    <dbReference type="NCBI Taxonomy" id="2170551"/>
    <lineage>
        <taxon>Bacteria</taxon>
        <taxon>Pseudomonadati</taxon>
        <taxon>Pseudomonadota</taxon>
        <taxon>Alphaproteobacteria</taxon>
        <taxon>Caulobacterales</taxon>
        <taxon>Caulobacteraceae</taxon>
        <taxon>Phenylobacterium</taxon>
    </lineage>
</organism>
<dbReference type="InterPro" id="IPR002347">
    <property type="entry name" value="SDR_fam"/>
</dbReference>
<dbReference type="PANTHER" id="PTHR24321:SF8">
    <property type="entry name" value="ESTRADIOL 17-BETA-DEHYDROGENASE 8-RELATED"/>
    <property type="match status" value="1"/>
</dbReference>
<dbReference type="AlphaFoldDB" id="A0A328ANA8"/>
<protein>
    <recommendedName>
        <fullName evidence="4">D-xylose 1-dehydrogenase</fullName>
        <ecNumber evidence="3">1.1.1.175</ecNumber>
    </recommendedName>
</protein>
<dbReference type="PRINTS" id="PR00081">
    <property type="entry name" value="GDHRDH"/>
</dbReference>
<dbReference type="PROSITE" id="PS00061">
    <property type="entry name" value="ADH_SHORT"/>
    <property type="match status" value="1"/>
</dbReference>
<proteinExistence type="inferred from homology"/>
<accession>A0A328ANA8</accession>
<dbReference type="Proteomes" id="UP000249254">
    <property type="component" value="Unassembled WGS sequence"/>
</dbReference>